<reference evidence="3 4" key="1">
    <citation type="submission" date="2018-12" db="EMBL/GenBank/DDBJ databases">
        <authorList>
            <person name="Yang Y."/>
        </authorList>
    </citation>
    <scope>NUCLEOTIDE SEQUENCE [LARGE SCALE GENOMIC DNA]</scope>
    <source>
        <strain evidence="3 4">GSF71</strain>
    </source>
</reference>
<dbReference type="Pfam" id="PF01455">
    <property type="entry name" value="HupF_HypC"/>
    <property type="match status" value="1"/>
</dbReference>
<dbReference type="NCBIfam" id="TIGR00074">
    <property type="entry name" value="hypC_hupF"/>
    <property type="match status" value="1"/>
</dbReference>
<comment type="caution">
    <text evidence="3">The sequence shown here is derived from an EMBL/GenBank/DDBJ whole genome shotgun (WGS) entry which is preliminary data.</text>
</comment>
<sequence length="107" mass="11168">MCIGIPLRIRTVDGIAATCDDGSGSPTIIDLSLLPEAVPGDWVLTFLGAARRRLDPDEAALLNDALSAMTAALRGERDDDAFADLTGRTPTLPPHLEAARAAGRSEG</sequence>
<dbReference type="Gene3D" id="2.30.30.140">
    <property type="match status" value="1"/>
</dbReference>
<proteinExistence type="inferred from homology"/>
<dbReference type="PANTHER" id="PTHR35177:SF2">
    <property type="entry name" value="HYDROGENASE MATURATION FACTOR HYBG"/>
    <property type="match status" value="1"/>
</dbReference>
<dbReference type="PANTHER" id="PTHR35177">
    <property type="entry name" value="HYDROGENASE MATURATION FACTOR HYBG"/>
    <property type="match status" value="1"/>
</dbReference>
<name>A0A433J9D4_9PROT</name>
<evidence type="ECO:0000256" key="2">
    <source>
        <dbReference type="SAM" id="MobiDB-lite"/>
    </source>
</evidence>
<evidence type="ECO:0000313" key="3">
    <source>
        <dbReference type="EMBL" id="RUQ71382.1"/>
    </source>
</evidence>
<dbReference type="GO" id="GO:0051604">
    <property type="term" value="P:protein maturation"/>
    <property type="evidence" value="ECO:0007669"/>
    <property type="project" value="TreeGrafter"/>
</dbReference>
<keyword evidence="4" id="KW-1185">Reference proteome</keyword>
<feature type="region of interest" description="Disordered" evidence="2">
    <location>
        <begin position="85"/>
        <end position="107"/>
    </location>
</feature>
<dbReference type="PROSITE" id="PS01097">
    <property type="entry name" value="HUPF_HYPC"/>
    <property type="match status" value="1"/>
</dbReference>
<organism evidence="3 4">
    <name type="scientific">Azospirillum doebereinerae</name>
    <dbReference type="NCBI Taxonomy" id="92933"/>
    <lineage>
        <taxon>Bacteria</taxon>
        <taxon>Pseudomonadati</taxon>
        <taxon>Pseudomonadota</taxon>
        <taxon>Alphaproteobacteria</taxon>
        <taxon>Rhodospirillales</taxon>
        <taxon>Azospirillaceae</taxon>
        <taxon>Azospirillum</taxon>
    </lineage>
</organism>
<evidence type="ECO:0000256" key="1">
    <source>
        <dbReference type="ARBA" id="ARBA00006018"/>
    </source>
</evidence>
<dbReference type="AlphaFoldDB" id="A0A433J9D4"/>
<accession>A0A433J9D4</accession>
<dbReference type="InterPro" id="IPR001109">
    <property type="entry name" value="Hydrogenase_HupF/HypC"/>
</dbReference>
<dbReference type="InterPro" id="IPR019812">
    <property type="entry name" value="Hydgase_assmbl_chp_CS"/>
</dbReference>
<dbReference type="Proteomes" id="UP000280346">
    <property type="component" value="Unassembled WGS sequence"/>
</dbReference>
<protein>
    <submittedName>
        <fullName evidence="3">HypC/HybG/HupF family hydrogenase formation chaperone</fullName>
    </submittedName>
</protein>
<dbReference type="GO" id="GO:1902670">
    <property type="term" value="F:carbon dioxide binding"/>
    <property type="evidence" value="ECO:0007669"/>
    <property type="project" value="TreeGrafter"/>
</dbReference>
<dbReference type="PRINTS" id="PR00445">
    <property type="entry name" value="HUPFHYPC"/>
</dbReference>
<dbReference type="OrthoDB" id="9806017at2"/>
<dbReference type="GO" id="GO:0005506">
    <property type="term" value="F:iron ion binding"/>
    <property type="evidence" value="ECO:0007669"/>
    <property type="project" value="TreeGrafter"/>
</dbReference>
<dbReference type="EMBL" id="RZIJ01000008">
    <property type="protein sequence ID" value="RUQ71382.1"/>
    <property type="molecule type" value="Genomic_DNA"/>
</dbReference>
<dbReference type="SUPFAM" id="SSF159127">
    <property type="entry name" value="HupF/HypC-like"/>
    <property type="match status" value="1"/>
</dbReference>
<gene>
    <name evidence="3" type="ORF">EJ913_12045</name>
</gene>
<dbReference type="RefSeq" id="WP_126998097.1">
    <property type="nucleotide sequence ID" value="NZ_CP173192.1"/>
</dbReference>
<evidence type="ECO:0000313" key="4">
    <source>
        <dbReference type="Proteomes" id="UP000280346"/>
    </source>
</evidence>
<comment type="similarity">
    <text evidence="1">Belongs to the HupF/HypC family.</text>
</comment>